<dbReference type="SUPFAM" id="SSF53756">
    <property type="entry name" value="UDP-Glycosyltransferase/glycogen phosphorylase"/>
    <property type="match status" value="1"/>
</dbReference>
<gene>
    <name evidence="6" type="ORF">ACFO4E_08580</name>
</gene>
<accession>A0ABV9DV55</accession>
<feature type="compositionally biased region" description="Low complexity" evidence="3">
    <location>
        <begin position="420"/>
        <end position="435"/>
    </location>
</feature>
<comment type="caution">
    <text evidence="6">The sequence shown here is derived from an EMBL/GenBank/DDBJ whole genome shotgun (WGS) entry which is preliminary data.</text>
</comment>
<dbReference type="RefSeq" id="WP_378572616.1">
    <property type="nucleotide sequence ID" value="NZ_JBHSFQ010000005.1"/>
</dbReference>
<organism evidence="6 7">
    <name type="scientific">Nocardiopsis mangrovi</name>
    <dbReference type="NCBI Taxonomy" id="1179818"/>
    <lineage>
        <taxon>Bacteria</taxon>
        <taxon>Bacillati</taxon>
        <taxon>Actinomycetota</taxon>
        <taxon>Actinomycetes</taxon>
        <taxon>Streptosporangiales</taxon>
        <taxon>Nocardiopsidaceae</taxon>
        <taxon>Nocardiopsis</taxon>
    </lineage>
</organism>
<dbReference type="InterPro" id="IPR001296">
    <property type="entry name" value="Glyco_trans_1"/>
</dbReference>
<dbReference type="GO" id="GO:0016757">
    <property type="term" value="F:glycosyltransferase activity"/>
    <property type="evidence" value="ECO:0007669"/>
    <property type="project" value="UniProtKB-KW"/>
</dbReference>
<proteinExistence type="predicted"/>
<sequence>MKIAMVSGHADPHAVLKDKDTGGQSLHVAELARALGERGHDVIVYTRRARAKDAAEAGFAPGVSVRRVPAGPARAVPADGMVEHMPAFGAWLADDLARERPDIVHAHSWTSGMAALRGTAETGIPFVQTFHTLDAPGRHPGGDAETPAAERAEAERTIALACARVIATSVEERRELRSWGVPGDRIEVVPRGIDTTLFRPDGPVAPRGDLARVLCLGGLGPREGVDTVIRTLPIVYDTELIIAGGPAAADLDRDPDVARLRGVADRAGVAERVRFLGRIARTEVPPLLRSADIVVNVPWNTPFGMVTVEAMACGVPVIASNVGGHRDTMIQDVTGRLVPPDDPRALAFWLRTLLADPVLKESYGIAAADRAMARYTWTLIARQTEERYERVLLERRPPAPRRGSETRAAANRKEKEQEQEQVQATAEEPTAAKGA</sequence>
<evidence type="ECO:0000256" key="1">
    <source>
        <dbReference type="ARBA" id="ARBA00022676"/>
    </source>
</evidence>
<keyword evidence="7" id="KW-1185">Reference proteome</keyword>
<dbReference type="EMBL" id="JBHSFQ010000005">
    <property type="protein sequence ID" value="MFC4561908.1"/>
    <property type="molecule type" value="Genomic_DNA"/>
</dbReference>
<feature type="compositionally biased region" description="Basic and acidic residues" evidence="3">
    <location>
        <begin position="391"/>
        <end position="418"/>
    </location>
</feature>
<keyword evidence="2 6" id="KW-0808">Transferase</keyword>
<evidence type="ECO:0000259" key="5">
    <source>
        <dbReference type="Pfam" id="PF13439"/>
    </source>
</evidence>
<feature type="region of interest" description="Disordered" evidence="3">
    <location>
        <begin position="391"/>
        <end position="435"/>
    </location>
</feature>
<evidence type="ECO:0000256" key="3">
    <source>
        <dbReference type="SAM" id="MobiDB-lite"/>
    </source>
</evidence>
<evidence type="ECO:0000256" key="2">
    <source>
        <dbReference type="ARBA" id="ARBA00022679"/>
    </source>
</evidence>
<dbReference type="Pfam" id="PF13439">
    <property type="entry name" value="Glyco_transf_4"/>
    <property type="match status" value="1"/>
</dbReference>
<evidence type="ECO:0000259" key="4">
    <source>
        <dbReference type="Pfam" id="PF00534"/>
    </source>
</evidence>
<dbReference type="Pfam" id="PF00534">
    <property type="entry name" value="Glycos_transf_1"/>
    <property type="match status" value="1"/>
</dbReference>
<dbReference type="InterPro" id="IPR028098">
    <property type="entry name" value="Glyco_trans_4-like_N"/>
</dbReference>
<dbReference type="Proteomes" id="UP001595923">
    <property type="component" value="Unassembled WGS sequence"/>
</dbReference>
<feature type="domain" description="Glycosyl transferase family 1" evidence="4">
    <location>
        <begin position="210"/>
        <end position="367"/>
    </location>
</feature>
<keyword evidence="1 6" id="KW-0328">Glycosyltransferase</keyword>
<dbReference type="Gene3D" id="3.40.50.2000">
    <property type="entry name" value="Glycogen Phosphorylase B"/>
    <property type="match status" value="2"/>
</dbReference>
<evidence type="ECO:0000313" key="7">
    <source>
        <dbReference type="Proteomes" id="UP001595923"/>
    </source>
</evidence>
<evidence type="ECO:0000313" key="6">
    <source>
        <dbReference type="EMBL" id="MFC4561908.1"/>
    </source>
</evidence>
<feature type="domain" description="Glycosyltransferase subfamily 4-like N-terminal" evidence="5">
    <location>
        <begin position="22"/>
        <end position="196"/>
    </location>
</feature>
<reference evidence="7" key="1">
    <citation type="journal article" date="2019" name="Int. J. Syst. Evol. Microbiol.">
        <title>The Global Catalogue of Microorganisms (GCM) 10K type strain sequencing project: providing services to taxonomists for standard genome sequencing and annotation.</title>
        <authorList>
            <consortium name="The Broad Institute Genomics Platform"/>
            <consortium name="The Broad Institute Genome Sequencing Center for Infectious Disease"/>
            <person name="Wu L."/>
            <person name="Ma J."/>
        </authorList>
    </citation>
    <scope>NUCLEOTIDE SEQUENCE [LARGE SCALE GENOMIC DNA]</scope>
    <source>
        <strain evidence="7">XZYJ18</strain>
    </source>
</reference>
<name>A0ABV9DV55_9ACTN</name>
<dbReference type="EC" id="2.4.-.-" evidence="6"/>
<protein>
    <submittedName>
        <fullName evidence="6">Glycosyltransferase</fullName>
        <ecNumber evidence="6">2.4.-.-</ecNumber>
    </submittedName>
</protein>
<dbReference type="PANTHER" id="PTHR12526:SF635">
    <property type="entry name" value="GLYCOSYL TRANSFERASE GROUP 1"/>
    <property type="match status" value="1"/>
</dbReference>
<dbReference type="PANTHER" id="PTHR12526">
    <property type="entry name" value="GLYCOSYLTRANSFERASE"/>
    <property type="match status" value="1"/>
</dbReference>